<proteinExistence type="predicted"/>
<comment type="caution">
    <text evidence="1">The sequence shown here is derived from an EMBL/GenBank/DDBJ whole genome shotgun (WGS) entry which is preliminary data.</text>
</comment>
<evidence type="ECO:0000313" key="2">
    <source>
        <dbReference type="Proteomes" id="UP000185596"/>
    </source>
</evidence>
<dbReference type="EMBL" id="MSIE01000049">
    <property type="protein sequence ID" value="OLF14752.1"/>
    <property type="molecule type" value="Genomic_DNA"/>
</dbReference>
<evidence type="ECO:0000313" key="1">
    <source>
        <dbReference type="EMBL" id="OLF14752.1"/>
    </source>
</evidence>
<gene>
    <name evidence="1" type="ORF">BU204_25420</name>
</gene>
<organism evidence="1 2">
    <name type="scientific">Actinophytocola xanthii</name>
    <dbReference type="NCBI Taxonomy" id="1912961"/>
    <lineage>
        <taxon>Bacteria</taxon>
        <taxon>Bacillati</taxon>
        <taxon>Actinomycetota</taxon>
        <taxon>Actinomycetes</taxon>
        <taxon>Pseudonocardiales</taxon>
        <taxon>Pseudonocardiaceae</taxon>
    </lineage>
</organism>
<protein>
    <submittedName>
        <fullName evidence="1">Uncharacterized protein</fullName>
    </submittedName>
</protein>
<dbReference type="STRING" id="1912961.BU204_25420"/>
<name>A0A1Q8CK71_9PSEU</name>
<dbReference type="RefSeq" id="WP_075128269.1">
    <property type="nucleotide sequence ID" value="NZ_MSIE01000049.1"/>
</dbReference>
<sequence>MPEVRITQKDIDSLGRKLDQLAPELTEREQALLAFVFSVAADVIQRSRSGPVLSAAAKQDQPVVVTSETTASSVHEQFASAFTPARSMAKPVLGRIGPGSIGPAPTPQD</sequence>
<dbReference type="Proteomes" id="UP000185596">
    <property type="component" value="Unassembled WGS sequence"/>
</dbReference>
<dbReference type="AlphaFoldDB" id="A0A1Q8CK71"/>
<reference evidence="1 2" key="1">
    <citation type="submission" date="2016-12" db="EMBL/GenBank/DDBJ databases">
        <title>The draft genome sequence of Actinophytocola sp. 11-183.</title>
        <authorList>
            <person name="Wang W."/>
            <person name="Yuan L."/>
        </authorList>
    </citation>
    <scope>NUCLEOTIDE SEQUENCE [LARGE SCALE GENOMIC DNA]</scope>
    <source>
        <strain evidence="1 2">11-183</strain>
    </source>
</reference>
<accession>A0A1Q8CK71</accession>
<keyword evidence="2" id="KW-1185">Reference proteome</keyword>